<evidence type="ECO:0000256" key="1">
    <source>
        <dbReference type="ARBA" id="ARBA00004141"/>
    </source>
</evidence>
<dbReference type="InterPro" id="IPR036259">
    <property type="entry name" value="MFS_trans_sf"/>
</dbReference>
<sequence length="554" mass="62690">MADEGKYTKDGTLDFRNNPANKKITGAWKACPFILGNQCCERLCYYGMSSNLLVYYTTQLNQHSAYASKNLSNWLGTCYVLLLVGAFLADAYLGRYWTIASFSVIYLLGMMLLTLSASVPGLRPTCYKKDECYATNSQTAVFSLALYLVALGSGGMKPCVSSYGADQFDDADEVEKDHKSSFFNWLYFSLNWCVDWLFNPRLDTREYRVGMGIWCISSGNYNCHSIFLFSFLDKATVEKESDYCKGSVNPWRLCTVTQVEELKWIIRLLPVLATGIIFYTVFGQMSNLFLLQAKYMDSRLGQSNFKIPVASLAIFNPISVIFWVPVYDRFISPMARKFTGHKNGLTQLQRIGIGLFISVFGMISAGILEMFRLGIVRQKNSYTAMEAPISIFWQVPQHVIVGCAEVFTNIGQLEFFYEEAPDSMRSLCAALSLTRNALGNYLSSLLVAIMMAISTRNGRPGWIPDNLNYGHLHYFFLLLAVLSVLNLGVFIMVAKRTHHVKTVEQMDVWKNLPRRAGLTLEFEDGVTAFIECAKSQHAYIDDQKIKCPCRKWKS</sequence>
<proteinExistence type="inferred from homology"/>
<accession>A0AAW2REA9</accession>
<organism evidence="8">
    <name type="scientific">Sesamum radiatum</name>
    <name type="common">Black benniseed</name>
    <dbReference type="NCBI Taxonomy" id="300843"/>
    <lineage>
        <taxon>Eukaryota</taxon>
        <taxon>Viridiplantae</taxon>
        <taxon>Streptophyta</taxon>
        <taxon>Embryophyta</taxon>
        <taxon>Tracheophyta</taxon>
        <taxon>Spermatophyta</taxon>
        <taxon>Magnoliopsida</taxon>
        <taxon>eudicotyledons</taxon>
        <taxon>Gunneridae</taxon>
        <taxon>Pentapetalae</taxon>
        <taxon>asterids</taxon>
        <taxon>lamiids</taxon>
        <taxon>Lamiales</taxon>
        <taxon>Pedaliaceae</taxon>
        <taxon>Sesamum</taxon>
    </lineage>
</organism>
<evidence type="ECO:0000256" key="7">
    <source>
        <dbReference type="SAM" id="Phobius"/>
    </source>
</evidence>
<dbReference type="EMBL" id="JACGWJ010000013">
    <property type="protein sequence ID" value="KAL0378313.1"/>
    <property type="molecule type" value="Genomic_DNA"/>
</dbReference>
<dbReference type="InterPro" id="IPR000109">
    <property type="entry name" value="POT_fam"/>
</dbReference>
<feature type="transmembrane region" description="Helical" evidence="7">
    <location>
        <begin position="264"/>
        <end position="282"/>
    </location>
</feature>
<dbReference type="InterPro" id="IPR018456">
    <property type="entry name" value="PTR2_symporter_CS"/>
</dbReference>
<dbReference type="Gene3D" id="1.20.1250.20">
    <property type="entry name" value="MFS general substrate transporter like domains"/>
    <property type="match status" value="2"/>
</dbReference>
<dbReference type="GO" id="GO:0006857">
    <property type="term" value="P:oligopeptide transport"/>
    <property type="evidence" value="ECO:0007669"/>
    <property type="project" value="InterPro"/>
</dbReference>
<evidence type="ECO:0000256" key="3">
    <source>
        <dbReference type="ARBA" id="ARBA00022692"/>
    </source>
</evidence>
<evidence type="ECO:0000313" key="8">
    <source>
        <dbReference type="EMBL" id="KAL0378313.1"/>
    </source>
</evidence>
<feature type="transmembrane region" description="Helical" evidence="7">
    <location>
        <begin position="71"/>
        <end position="89"/>
    </location>
</feature>
<gene>
    <name evidence="8" type="ORF">Sradi_3136800</name>
</gene>
<comment type="caution">
    <text evidence="8">The sequence shown here is derived from an EMBL/GenBank/DDBJ whole genome shotgun (WGS) entry which is preliminary data.</text>
</comment>
<evidence type="ECO:0000256" key="4">
    <source>
        <dbReference type="ARBA" id="ARBA00022989"/>
    </source>
</evidence>
<dbReference type="GO" id="GO:0016020">
    <property type="term" value="C:membrane"/>
    <property type="evidence" value="ECO:0007669"/>
    <property type="project" value="UniProtKB-SubCell"/>
</dbReference>
<dbReference type="PROSITE" id="PS01022">
    <property type="entry name" value="PTR2_1"/>
    <property type="match status" value="1"/>
</dbReference>
<reference evidence="8" key="1">
    <citation type="submission" date="2020-06" db="EMBL/GenBank/DDBJ databases">
        <authorList>
            <person name="Li T."/>
            <person name="Hu X."/>
            <person name="Zhang T."/>
            <person name="Song X."/>
            <person name="Zhang H."/>
            <person name="Dai N."/>
            <person name="Sheng W."/>
            <person name="Hou X."/>
            <person name="Wei L."/>
        </authorList>
    </citation>
    <scope>NUCLEOTIDE SEQUENCE</scope>
    <source>
        <strain evidence="8">G02</strain>
        <tissue evidence="8">Leaf</tissue>
    </source>
</reference>
<feature type="transmembrane region" description="Helical" evidence="7">
    <location>
        <begin position="473"/>
        <end position="494"/>
    </location>
</feature>
<feature type="transmembrane region" description="Helical" evidence="7">
    <location>
        <begin position="96"/>
        <end position="119"/>
    </location>
</feature>
<evidence type="ECO:0000256" key="5">
    <source>
        <dbReference type="ARBA" id="ARBA00023136"/>
    </source>
</evidence>
<comment type="similarity">
    <text evidence="2">Belongs to the major facilitator superfamily. Proton-dependent oligopeptide transporter (POT/PTR) (TC 2.A.17) family.</text>
</comment>
<comment type="subcellular location">
    <subcellularLocation>
        <location evidence="1">Membrane</location>
        <topology evidence="1">Multi-pass membrane protein</topology>
    </subcellularLocation>
</comment>
<keyword evidence="5 7" id="KW-0472">Membrane</keyword>
<feature type="transmembrane region" description="Helical" evidence="7">
    <location>
        <begin position="433"/>
        <end position="453"/>
    </location>
</feature>
<evidence type="ECO:0000256" key="2">
    <source>
        <dbReference type="ARBA" id="ARBA00005982"/>
    </source>
</evidence>
<name>A0AAW2REA9_SESRA</name>
<protein>
    <submittedName>
        <fullName evidence="8">Protein NRT1/ PTR FAMILY 8.1</fullName>
    </submittedName>
</protein>
<keyword evidence="3 7" id="KW-0812">Transmembrane</keyword>
<dbReference type="GO" id="GO:0022857">
    <property type="term" value="F:transmembrane transporter activity"/>
    <property type="evidence" value="ECO:0007669"/>
    <property type="project" value="InterPro"/>
</dbReference>
<feature type="transmembrane region" description="Helical" evidence="7">
    <location>
        <begin position="351"/>
        <end position="371"/>
    </location>
</feature>
<dbReference type="PANTHER" id="PTHR11654">
    <property type="entry name" value="OLIGOPEPTIDE TRANSPORTER-RELATED"/>
    <property type="match status" value="1"/>
</dbReference>
<dbReference type="AlphaFoldDB" id="A0AAW2REA9"/>
<evidence type="ECO:0000256" key="6">
    <source>
        <dbReference type="ARBA" id="ARBA00044504"/>
    </source>
</evidence>
<feature type="transmembrane region" description="Helical" evidence="7">
    <location>
        <begin position="303"/>
        <end position="324"/>
    </location>
</feature>
<keyword evidence="4 7" id="KW-1133">Transmembrane helix</keyword>
<reference evidence="8" key="2">
    <citation type="journal article" date="2024" name="Plant">
        <title>Genomic evolution and insights into agronomic trait innovations of Sesamum species.</title>
        <authorList>
            <person name="Miao H."/>
            <person name="Wang L."/>
            <person name="Qu L."/>
            <person name="Liu H."/>
            <person name="Sun Y."/>
            <person name="Le M."/>
            <person name="Wang Q."/>
            <person name="Wei S."/>
            <person name="Zheng Y."/>
            <person name="Lin W."/>
            <person name="Duan Y."/>
            <person name="Cao H."/>
            <person name="Xiong S."/>
            <person name="Wang X."/>
            <person name="Wei L."/>
            <person name="Li C."/>
            <person name="Ma Q."/>
            <person name="Ju M."/>
            <person name="Zhao R."/>
            <person name="Li G."/>
            <person name="Mu C."/>
            <person name="Tian Q."/>
            <person name="Mei H."/>
            <person name="Zhang T."/>
            <person name="Gao T."/>
            <person name="Zhang H."/>
        </authorList>
    </citation>
    <scope>NUCLEOTIDE SEQUENCE</scope>
    <source>
        <strain evidence="8">G02</strain>
    </source>
</reference>
<comment type="similarity">
    <text evidence="6">Belongs to the major facilitator superfamily. Phosphate:H(+) symporter (TC 2.A.1.9) family.</text>
</comment>
<dbReference type="SUPFAM" id="SSF103473">
    <property type="entry name" value="MFS general substrate transporter"/>
    <property type="match status" value="1"/>
</dbReference>
<dbReference type="Pfam" id="PF00854">
    <property type="entry name" value="PTR2"/>
    <property type="match status" value="2"/>
</dbReference>